<comment type="cofactor">
    <cofactor evidence="1 11">
        <name>FAD</name>
        <dbReference type="ChEBI" id="CHEBI:57692"/>
    </cofactor>
</comment>
<evidence type="ECO:0000313" key="15">
    <source>
        <dbReference type="Proteomes" id="UP000608345"/>
    </source>
</evidence>
<sequence>MMNHHFDCIIIGSGLAGLSVALSLAENQRIAILSKDVLINTASDKAQGGIAAVWDPFDSFERHINDTLVAGAGLCDREAVTHIIENSPDAIRWLLSHSVDFTRDATSQQLHLTLEGGHSHRRVAHAADKTGHVITHTLQSLLDSHPNIHVFEHYASCELLLNNARTENVECQGVSALNLQSGKMESFIAPHIVLATGGIGQLFTHTTNPVVATGDGIAMAWRAGCRVANMEFIQFHPTALTLSNAPTFLISEAVRGEGGLLRRPDGSRFMPDYDSRAELAPRDIVARAIEAEIKKSGGNHVLLDISHMPKQEIMHHFPMIYETCLSYGLDISTRPIPVAPAAHYTCGGVLVNQNGQTDIKGLYCAGETAYTGLHGANRLASNSLLECIVTGRNIARNIAAHLPWETPTTYDNTVCINPVTGNGKQSAQDSALDANRLRQLMSQCFGIVRNHAGMQAALQQLNAWKAQLHSGTSLQAISLNQIELGSMLDVASLMLQCGLARKESRGLHYTTDYPDTAKAAIPTVLAPLLS</sequence>
<dbReference type="NCBIfam" id="TIGR00551">
    <property type="entry name" value="nadB"/>
    <property type="match status" value="1"/>
</dbReference>
<evidence type="ECO:0000259" key="12">
    <source>
        <dbReference type="Pfam" id="PF00890"/>
    </source>
</evidence>
<dbReference type="GO" id="GO:0034628">
    <property type="term" value="P:'de novo' NAD+ biosynthetic process from L-aspartate"/>
    <property type="evidence" value="ECO:0007669"/>
    <property type="project" value="TreeGrafter"/>
</dbReference>
<comment type="catalytic activity">
    <reaction evidence="9">
        <text>L-aspartate + O2 = iminosuccinate + H2O2</text>
        <dbReference type="Rhea" id="RHEA:25876"/>
        <dbReference type="ChEBI" id="CHEBI:15379"/>
        <dbReference type="ChEBI" id="CHEBI:16240"/>
        <dbReference type="ChEBI" id="CHEBI:29991"/>
        <dbReference type="ChEBI" id="CHEBI:77875"/>
        <dbReference type="EC" id="1.4.3.16"/>
    </reaction>
    <physiologicalReaction direction="left-to-right" evidence="9">
        <dbReference type="Rhea" id="RHEA:25877"/>
    </physiologicalReaction>
</comment>
<dbReference type="SUPFAM" id="SSF56425">
    <property type="entry name" value="Succinate dehydrogenase/fumarate reductase flavoprotein, catalytic domain"/>
    <property type="match status" value="1"/>
</dbReference>
<comment type="similarity">
    <text evidence="3 11">Belongs to the FAD-dependent oxidoreductase 2 family. NadB subfamily.</text>
</comment>
<dbReference type="Gene3D" id="1.20.58.100">
    <property type="entry name" value="Fumarate reductase/succinate dehydrogenase flavoprotein-like, C-terminal domain"/>
    <property type="match status" value="1"/>
</dbReference>
<dbReference type="FunFam" id="3.90.700.10:FF:000002">
    <property type="entry name" value="L-aspartate oxidase"/>
    <property type="match status" value="1"/>
</dbReference>
<name>A0A918MY09_9BURK</name>
<dbReference type="Pfam" id="PF02910">
    <property type="entry name" value="Succ_DH_flav_C"/>
    <property type="match status" value="1"/>
</dbReference>
<evidence type="ECO:0000256" key="3">
    <source>
        <dbReference type="ARBA" id="ARBA00008562"/>
    </source>
</evidence>
<reference evidence="14" key="1">
    <citation type="journal article" date="2014" name="Int. J. Syst. Evol. Microbiol.">
        <title>Complete genome sequence of Corynebacterium casei LMG S-19264T (=DSM 44701T), isolated from a smear-ripened cheese.</title>
        <authorList>
            <consortium name="US DOE Joint Genome Institute (JGI-PGF)"/>
            <person name="Walter F."/>
            <person name="Albersmeier A."/>
            <person name="Kalinowski J."/>
            <person name="Ruckert C."/>
        </authorList>
    </citation>
    <scope>NUCLEOTIDE SEQUENCE</scope>
    <source>
        <strain evidence="14">KCTC 23732</strain>
    </source>
</reference>
<dbReference type="AlphaFoldDB" id="A0A918MY09"/>
<keyword evidence="8 11" id="KW-0560">Oxidoreductase</keyword>
<evidence type="ECO:0000313" key="14">
    <source>
        <dbReference type="EMBL" id="GGW86370.1"/>
    </source>
</evidence>
<feature type="domain" description="Fumarate reductase/succinate dehydrogenase flavoprotein-like C-terminal" evidence="13">
    <location>
        <begin position="435"/>
        <end position="516"/>
    </location>
</feature>
<evidence type="ECO:0000256" key="1">
    <source>
        <dbReference type="ARBA" id="ARBA00001974"/>
    </source>
</evidence>
<dbReference type="PANTHER" id="PTHR42716:SF2">
    <property type="entry name" value="L-ASPARTATE OXIDASE, CHLOROPLASTIC"/>
    <property type="match status" value="1"/>
</dbReference>
<dbReference type="GO" id="GO:0008734">
    <property type="term" value="F:L-aspartate oxidase activity"/>
    <property type="evidence" value="ECO:0007669"/>
    <property type="project" value="UniProtKB-UniRule"/>
</dbReference>
<evidence type="ECO:0000256" key="2">
    <source>
        <dbReference type="ARBA" id="ARBA00004950"/>
    </source>
</evidence>
<evidence type="ECO:0000256" key="11">
    <source>
        <dbReference type="RuleBase" id="RU362049"/>
    </source>
</evidence>
<evidence type="ECO:0000256" key="10">
    <source>
        <dbReference type="NCBIfam" id="TIGR00551"/>
    </source>
</evidence>
<dbReference type="InterPro" id="IPR036188">
    <property type="entry name" value="FAD/NAD-bd_sf"/>
</dbReference>
<evidence type="ECO:0000256" key="6">
    <source>
        <dbReference type="ARBA" id="ARBA00022642"/>
    </source>
</evidence>
<dbReference type="Gene3D" id="3.90.700.10">
    <property type="entry name" value="Succinate dehydrogenase/fumarate reductase flavoprotein, catalytic domain"/>
    <property type="match status" value="1"/>
</dbReference>
<comment type="subcellular location">
    <subcellularLocation>
        <location evidence="11">Cytoplasm</location>
    </subcellularLocation>
</comment>
<evidence type="ECO:0000259" key="13">
    <source>
        <dbReference type="Pfam" id="PF02910"/>
    </source>
</evidence>
<dbReference type="InterPro" id="IPR037099">
    <property type="entry name" value="Fum_R/Succ_DH_flav-like_C_sf"/>
</dbReference>
<dbReference type="SUPFAM" id="SSF46977">
    <property type="entry name" value="Succinate dehydrogenase/fumarate reductase flavoprotein C-terminal domain"/>
    <property type="match status" value="1"/>
</dbReference>
<evidence type="ECO:0000256" key="4">
    <source>
        <dbReference type="ARBA" id="ARBA00012173"/>
    </source>
</evidence>
<evidence type="ECO:0000256" key="9">
    <source>
        <dbReference type="ARBA" id="ARBA00048305"/>
    </source>
</evidence>
<dbReference type="PANTHER" id="PTHR42716">
    <property type="entry name" value="L-ASPARTATE OXIDASE"/>
    <property type="match status" value="1"/>
</dbReference>
<feature type="domain" description="FAD-dependent oxidoreductase 2 FAD-binding" evidence="12">
    <location>
        <begin position="7"/>
        <end position="384"/>
    </location>
</feature>
<gene>
    <name evidence="14" type="primary">nadB</name>
    <name evidence="14" type="ORF">GCM10011450_15330</name>
</gene>
<dbReference type="EC" id="1.4.3.16" evidence="4 10"/>
<keyword evidence="6 11" id="KW-0662">Pyridine nucleotide biosynthesis</keyword>
<dbReference type="InterPro" id="IPR005288">
    <property type="entry name" value="NadB"/>
</dbReference>
<comment type="function">
    <text evidence="11">Catalyzes the oxidation of L-aspartate to iminoaspartate.</text>
</comment>
<dbReference type="InterPro" id="IPR003953">
    <property type="entry name" value="FAD-dep_OxRdtase_2_FAD-bd"/>
</dbReference>
<protein>
    <recommendedName>
        <fullName evidence="4 10">L-aspartate oxidase</fullName>
        <ecNumber evidence="4 10">1.4.3.16</ecNumber>
    </recommendedName>
</protein>
<organism evidence="14 15">
    <name type="scientific">Advenella faeciporci</name>
    <dbReference type="NCBI Taxonomy" id="797535"/>
    <lineage>
        <taxon>Bacteria</taxon>
        <taxon>Pseudomonadati</taxon>
        <taxon>Pseudomonadota</taxon>
        <taxon>Betaproteobacteria</taxon>
        <taxon>Burkholderiales</taxon>
        <taxon>Alcaligenaceae</taxon>
    </lineage>
</organism>
<comment type="pathway">
    <text evidence="2 11">Cofactor biosynthesis; NAD(+) biosynthesis; iminoaspartate from L-aspartate (oxidase route): step 1/1.</text>
</comment>
<dbReference type="Proteomes" id="UP000608345">
    <property type="component" value="Unassembled WGS sequence"/>
</dbReference>
<dbReference type="InterPro" id="IPR027477">
    <property type="entry name" value="Succ_DH/fumarate_Rdtase_cat_sf"/>
</dbReference>
<evidence type="ECO:0000256" key="5">
    <source>
        <dbReference type="ARBA" id="ARBA00022630"/>
    </source>
</evidence>
<evidence type="ECO:0000256" key="8">
    <source>
        <dbReference type="ARBA" id="ARBA00023002"/>
    </source>
</evidence>
<dbReference type="NCBIfam" id="NF006567">
    <property type="entry name" value="PRK09077.1"/>
    <property type="match status" value="1"/>
</dbReference>
<dbReference type="Gene3D" id="3.50.50.60">
    <property type="entry name" value="FAD/NAD(P)-binding domain"/>
    <property type="match status" value="1"/>
</dbReference>
<proteinExistence type="inferred from homology"/>
<dbReference type="PRINTS" id="PR00368">
    <property type="entry name" value="FADPNR"/>
</dbReference>
<dbReference type="InterPro" id="IPR015939">
    <property type="entry name" value="Fum_Rdtase/Succ_DH_flav-like_C"/>
</dbReference>
<comment type="caution">
    <text evidence="14">The sequence shown here is derived from an EMBL/GenBank/DDBJ whole genome shotgun (WGS) entry which is preliminary data.</text>
</comment>
<dbReference type="EMBL" id="BMYS01000009">
    <property type="protein sequence ID" value="GGW86370.1"/>
    <property type="molecule type" value="Genomic_DNA"/>
</dbReference>
<keyword evidence="5 11" id="KW-0285">Flavoprotein</keyword>
<keyword evidence="7 11" id="KW-0274">FAD</keyword>
<accession>A0A918MY09</accession>
<keyword evidence="15" id="KW-1185">Reference proteome</keyword>
<dbReference type="Pfam" id="PF00890">
    <property type="entry name" value="FAD_binding_2"/>
    <property type="match status" value="1"/>
</dbReference>
<dbReference type="SUPFAM" id="SSF51905">
    <property type="entry name" value="FAD/NAD(P)-binding domain"/>
    <property type="match status" value="1"/>
</dbReference>
<dbReference type="GO" id="GO:0005737">
    <property type="term" value="C:cytoplasm"/>
    <property type="evidence" value="ECO:0007669"/>
    <property type="project" value="UniProtKB-SubCell"/>
</dbReference>
<reference evidence="14" key="2">
    <citation type="submission" date="2020-09" db="EMBL/GenBank/DDBJ databases">
        <authorList>
            <person name="Sun Q."/>
            <person name="Kim S."/>
        </authorList>
    </citation>
    <scope>NUCLEOTIDE SEQUENCE</scope>
    <source>
        <strain evidence="14">KCTC 23732</strain>
    </source>
</reference>
<evidence type="ECO:0000256" key="7">
    <source>
        <dbReference type="ARBA" id="ARBA00022827"/>
    </source>
</evidence>